<reference evidence="2" key="1">
    <citation type="submission" date="2014-11" db="EMBL/GenBank/DDBJ databases">
        <authorList>
            <person name="Amaro Gonzalez C."/>
        </authorList>
    </citation>
    <scope>NUCLEOTIDE SEQUENCE</scope>
</reference>
<evidence type="ECO:0000313" key="2">
    <source>
        <dbReference type="EMBL" id="JAH56640.1"/>
    </source>
</evidence>
<accession>A0A0E9TUP4</accession>
<evidence type="ECO:0000256" key="1">
    <source>
        <dbReference type="SAM" id="MobiDB-lite"/>
    </source>
</evidence>
<sequence length="25" mass="2755">MLTLAFPRVTEETKTVTTATDQTSI</sequence>
<feature type="compositionally biased region" description="Low complexity" evidence="1">
    <location>
        <begin position="15"/>
        <end position="25"/>
    </location>
</feature>
<feature type="region of interest" description="Disordered" evidence="1">
    <location>
        <begin position="1"/>
        <end position="25"/>
    </location>
</feature>
<proteinExistence type="predicted"/>
<name>A0A0E9TUP4_ANGAN</name>
<organism evidence="2">
    <name type="scientific">Anguilla anguilla</name>
    <name type="common">European freshwater eel</name>
    <name type="synonym">Muraena anguilla</name>
    <dbReference type="NCBI Taxonomy" id="7936"/>
    <lineage>
        <taxon>Eukaryota</taxon>
        <taxon>Metazoa</taxon>
        <taxon>Chordata</taxon>
        <taxon>Craniata</taxon>
        <taxon>Vertebrata</taxon>
        <taxon>Euteleostomi</taxon>
        <taxon>Actinopterygii</taxon>
        <taxon>Neopterygii</taxon>
        <taxon>Teleostei</taxon>
        <taxon>Anguilliformes</taxon>
        <taxon>Anguillidae</taxon>
        <taxon>Anguilla</taxon>
    </lineage>
</organism>
<protein>
    <submittedName>
        <fullName evidence="2">Uncharacterized protein</fullName>
    </submittedName>
</protein>
<dbReference type="EMBL" id="GBXM01051937">
    <property type="protein sequence ID" value="JAH56640.1"/>
    <property type="molecule type" value="Transcribed_RNA"/>
</dbReference>
<dbReference type="AlphaFoldDB" id="A0A0E9TUP4"/>
<reference evidence="2" key="2">
    <citation type="journal article" date="2015" name="Fish Shellfish Immunol.">
        <title>Early steps in the European eel (Anguilla anguilla)-Vibrio vulnificus interaction in the gills: Role of the RtxA13 toxin.</title>
        <authorList>
            <person name="Callol A."/>
            <person name="Pajuelo D."/>
            <person name="Ebbesson L."/>
            <person name="Teles M."/>
            <person name="MacKenzie S."/>
            <person name="Amaro C."/>
        </authorList>
    </citation>
    <scope>NUCLEOTIDE SEQUENCE</scope>
</reference>